<comment type="caution">
    <text evidence="2">The sequence shown here is derived from an EMBL/GenBank/DDBJ whole genome shotgun (WGS) entry which is preliminary data.</text>
</comment>
<keyword evidence="3" id="KW-1185">Reference proteome</keyword>
<feature type="region of interest" description="Disordered" evidence="1">
    <location>
        <begin position="1"/>
        <end position="29"/>
    </location>
</feature>
<accession>A0ABP8MPN0</accession>
<sequence length="77" mass="8402">MNSPTMRSEKSGQRTGSTASPTTQAAAEKLQECSTHYVTEPAKDIMGRLSEYAHEKPDVAAMWCFGLGLIVGWKLRG</sequence>
<name>A0ABP8MPN0_9BACT</name>
<organism evidence="2 3">
    <name type="scientific">Novipirellula rosea</name>
    <dbReference type="NCBI Taxonomy" id="1031540"/>
    <lineage>
        <taxon>Bacteria</taxon>
        <taxon>Pseudomonadati</taxon>
        <taxon>Planctomycetota</taxon>
        <taxon>Planctomycetia</taxon>
        <taxon>Pirellulales</taxon>
        <taxon>Pirellulaceae</taxon>
        <taxon>Novipirellula</taxon>
    </lineage>
</organism>
<gene>
    <name evidence="2" type="ORF">GCM10023156_25310</name>
</gene>
<evidence type="ECO:0000313" key="2">
    <source>
        <dbReference type="EMBL" id="GAA4453817.1"/>
    </source>
</evidence>
<feature type="compositionally biased region" description="Polar residues" evidence="1">
    <location>
        <begin position="13"/>
        <end position="25"/>
    </location>
</feature>
<dbReference type="RefSeq" id="WP_339943039.1">
    <property type="nucleotide sequence ID" value="NZ_BAABGA010000031.1"/>
</dbReference>
<evidence type="ECO:0008006" key="4">
    <source>
        <dbReference type="Google" id="ProtNLM"/>
    </source>
</evidence>
<evidence type="ECO:0000313" key="3">
    <source>
        <dbReference type="Proteomes" id="UP001500840"/>
    </source>
</evidence>
<protein>
    <recommendedName>
        <fullName evidence="4">DUF883 domain-containing protein</fullName>
    </recommendedName>
</protein>
<dbReference type="EMBL" id="BAABGA010000031">
    <property type="protein sequence ID" value="GAA4453817.1"/>
    <property type="molecule type" value="Genomic_DNA"/>
</dbReference>
<proteinExistence type="predicted"/>
<evidence type="ECO:0000256" key="1">
    <source>
        <dbReference type="SAM" id="MobiDB-lite"/>
    </source>
</evidence>
<reference evidence="3" key="1">
    <citation type="journal article" date="2019" name="Int. J. Syst. Evol. Microbiol.">
        <title>The Global Catalogue of Microorganisms (GCM) 10K type strain sequencing project: providing services to taxonomists for standard genome sequencing and annotation.</title>
        <authorList>
            <consortium name="The Broad Institute Genomics Platform"/>
            <consortium name="The Broad Institute Genome Sequencing Center for Infectious Disease"/>
            <person name="Wu L."/>
            <person name="Ma J."/>
        </authorList>
    </citation>
    <scope>NUCLEOTIDE SEQUENCE [LARGE SCALE GENOMIC DNA]</scope>
    <source>
        <strain evidence="3">JCM 17759</strain>
    </source>
</reference>
<dbReference type="Proteomes" id="UP001500840">
    <property type="component" value="Unassembled WGS sequence"/>
</dbReference>